<feature type="transmembrane region" description="Helical" evidence="2">
    <location>
        <begin position="74"/>
        <end position="95"/>
    </location>
</feature>
<organism evidence="4 5">
    <name type="scientific">Desulfomarina profundi</name>
    <dbReference type="NCBI Taxonomy" id="2772557"/>
    <lineage>
        <taxon>Bacteria</taxon>
        <taxon>Pseudomonadati</taxon>
        <taxon>Thermodesulfobacteriota</taxon>
        <taxon>Desulfobulbia</taxon>
        <taxon>Desulfobulbales</taxon>
        <taxon>Desulfobulbaceae</taxon>
        <taxon>Desulfomarina</taxon>
    </lineage>
</organism>
<evidence type="ECO:0000256" key="1">
    <source>
        <dbReference type="ARBA" id="ARBA00022660"/>
    </source>
</evidence>
<accession>A0A8D5FLX8</accession>
<keyword evidence="2" id="KW-0812">Transmembrane</keyword>
<dbReference type="Proteomes" id="UP000826725">
    <property type="component" value="Chromosome"/>
</dbReference>
<dbReference type="GO" id="GO:0016020">
    <property type="term" value="C:membrane"/>
    <property type="evidence" value="ECO:0007669"/>
    <property type="project" value="InterPro"/>
</dbReference>
<feature type="transmembrane region" description="Helical" evidence="2">
    <location>
        <begin position="115"/>
        <end position="135"/>
    </location>
</feature>
<dbReference type="PANTHER" id="PTHR10422">
    <property type="entry name" value="CYTOCHROME C OXIDASE SUBUNIT 1"/>
    <property type="match status" value="1"/>
</dbReference>
<dbReference type="AlphaFoldDB" id="A0A8D5FLX8"/>
<keyword evidence="2" id="KW-1133">Transmembrane helix</keyword>
<dbReference type="GO" id="GO:0015990">
    <property type="term" value="P:electron transport coupled proton transport"/>
    <property type="evidence" value="ECO:0007669"/>
    <property type="project" value="TreeGrafter"/>
</dbReference>
<dbReference type="PROSITE" id="PS50855">
    <property type="entry name" value="COX1"/>
    <property type="match status" value="1"/>
</dbReference>
<dbReference type="InterPro" id="IPR000883">
    <property type="entry name" value="Cyt_C_Oxase_1"/>
</dbReference>
<name>A0A8D5FLX8_9BACT</name>
<evidence type="ECO:0000313" key="5">
    <source>
        <dbReference type="Proteomes" id="UP000826725"/>
    </source>
</evidence>
<dbReference type="KEGG" id="dbk:DGMP_07830"/>
<sequence>MNKSISFYDTPSPPGLKGIWAWLLTHDHKRLGLMYMWAILFWFVLAMFLGLLLRFELMSQGRTIMGPEAYNSLFTLHGVIMIFLFVIPAIPAIFGNFFLPIQLGTDDVFFPRLNLFSWYLFMFGGLFALISLFSGRDFPIPAGRFMSPSVWRSIPMSV</sequence>
<keyword evidence="1" id="KW-0813">Transport</keyword>
<evidence type="ECO:0000256" key="2">
    <source>
        <dbReference type="SAM" id="Phobius"/>
    </source>
</evidence>
<protein>
    <recommendedName>
        <fullName evidence="3">Cytochrome oxidase subunit I profile domain-containing protein</fullName>
    </recommendedName>
</protein>
<evidence type="ECO:0000313" key="4">
    <source>
        <dbReference type="EMBL" id="BCL60090.1"/>
    </source>
</evidence>
<proteinExistence type="predicted"/>
<feature type="transmembrane region" description="Helical" evidence="2">
    <location>
        <begin position="34"/>
        <end position="53"/>
    </location>
</feature>
<dbReference type="GO" id="GO:0009060">
    <property type="term" value="P:aerobic respiration"/>
    <property type="evidence" value="ECO:0007669"/>
    <property type="project" value="InterPro"/>
</dbReference>
<keyword evidence="5" id="KW-1185">Reference proteome</keyword>
<dbReference type="GO" id="GO:0022904">
    <property type="term" value="P:respiratory electron transport chain"/>
    <property type="evidence" value="ECO:0007669"/>
    <property type="project" value="TreeGrafter"/>
</dbReference>
<keyword evidence="1" id="KW-0679">Respiratory chain</keyword>
<dbReference type="GO" id="GO:0020037">
    <property type="term" value="F:heme binding"/>
    <property type="evidence" value="ECO:0007669"/>
    <property type="project" value="InterPro"/>
</dbReference>
<gene>
    <name evidence="4" type="ORF">DGMP_07830</name>
</gene>
<dbReference type="Pfam" id="PF00115">
    <property type="entry name" value="COX1"/>
    <property type="match status" value="1"/>
</dbReference>
<evidence type="ECO:0000259" key="3">
    <source>
        <dbReference type="PROSITE" id="PS50855"/>
    </source>
</evidence>
<dbReference type="GO" id="GO:0004129">
    <property type="term" value="F:cytochrome-c oxidase activity"/>
    <property type="evidence" value="ECO:0007669"/>
    <property type="project" value="InterPro"/>
</dbReference>
<reference evidence="4" key="1">
    <citation type="submission" date="2020-09" db="EMBL/GenBank/DDBJ databases">
        <title>Desulfogranum mesoprofundum gen. nov., sp. nov., a novel mesophilic, sulfate-reducing chemolithoautotroph isolated from a deep-sea hydrothermal vent chimney in the Suiyo Seamount.</title>
        <authorList>
            <person name="Hashimoto Y."/>
            <person name="Nakagawa S."/>
        </authorList>
    </citation>
    <scope>NUCLEOTIDE SEQUENCE</scope>
    <source>
        <strain evidence="4">KT2</strain>
    </source>
</reference>
<keyword evidence="1" id="KW-0249">Electron transport</keyword>
<dbReference type="InterPro" id="IPR023616">
    <property type="entry name" value="Cyt_c_oxase-like_su1_dom"/>
</dbReference>
<dbReference type="PANTHER" id="PTHR10422:SF18">
    <property type="entry name" value="CYTOCHROME C OXIDASE SUBUNIT 1"/>
    <property type="match status" value="1"/>
</dbReference>
<dbReference type="EMBL" id="AP024086">
    <property type="protein sequence ID" value="BCL60090.1"/>
    <property type="molecule type" value="Genomic_DNA"/>
</dbReference>
<keyword evidence="2" id="KW-0472">Membrane</keyword>
<feature type="domain" description="Cytochrome oxidase subunit I profile" evidence="3">
    <location>
        <begin position="16"/>
        <end position="158"/>
    </location>
</feature>